<accession>A0A6I7HH20</accession>
<name>A0A6I7HH20_9HYPH</name>
<evidence type="ECO:0008006" key="3">
    <source>
        <dbReference type="Google" id="ProtNLM"/>
    </source>
</evidence>
<comment type="caution">
    <text evidence="1">The sequence shown here is derived from an EMBL/GenBank/DDBJ whole genome shotgun (WGS) entry which is preliminary data.</text>
</comment>
<proteinExistence type="predicted"/>
<gene>
    <name evidence="1" type="ORF">DFR48_1322</name>
</gene>
<dbReference type="Proteomes" id="UP000252582">
    <property type="component" value="Unassembled WGS sequence"/>
</dbReference>
<reference evidence="1 2" key="1">
    <citation type="submission" date="2018-07" db="EMBL/GenBank/DDBJ databases">
        <title>Genomic Encyclopedia of Type Strains, Phase IV (KMG-IV): sequencing the most valuable type-strain genomes for metagenomic binning, comparative biology and taxonomic classification.</title>
        <authorList>
            <person name="Goeker M."/>
        </authorList>
    </citation>
    <scope>NUCLEOTIDE SEQUENCE [LARGE SCALE GENOMIC DNA]</scope>
    <source>
        <strain evidence="1 2">DSM 25528</strain>
    </source>
</reference>
<dbReference type="AlphaFoldDB" id="A0A6I7HH20"/>
<protein>
    <recommendedName>
        <fullName evidence="3">AraC-like protein</fullName>
    </recommendedName>
</protein>
<organism evidence="1 2">
    <name type="scientific">Ciceribacter lividus</name>
    <dbReference type="NCBI Taxonomy" id="1197950"/>
    <lineage>
        <taxon>Bacteria</taxon>
        <taxon>Pseudomonadati</taxon>
        <taxon>Pseudomonadota</taxon>
        <taxon>Alphaproteobacteria</taxon>
        <taxon>Hyphomicrobiales</taxon>
        <taxon>Rhizobiaceae</taxon>
        <taxon>Ciceribacter</taxon>
    </lineage>
</organism>
<feature type="non-terminal residue" evidence="1">
    <location>
        <position position="166"/>
    </location>
</feature>
<keyword evidence="2" id="KW-1185">Reference proteome</keyword>
<sequence length="166" mass="17821">MDFCPVNRDSPIYFESAAASIGCVNYGLANASAFEMTRSRPLLVDGRDDVCILTTETGLHVEFADDSFFVRPGGVAVLSKAQGYRFVHAAPGVSACVIAPHARLSLLMPRFEEAPMVNLAPETPGLDLLFGYARSVAFSTTATADIRSKSASHILELIASILDPQR</sequence>
<dbReference type="EMBL" id="QPIX01000032">
    <property type="protein sequence ID" value="RCW19583.1"/>
    <property type="molecule type" value="Genomic_DNA"/>
</dbReference>
<evidence type="ECO:0000313" key="2">
    <source>
        <dbReference type="Proteomes" id="UP000252582"/>
    </source>
</evidence>
<evidence type="ECO:0000313" key="1">
    <source>
        <dbReference type="EMBL" id="RCW19583.1"/>
    </source>
</evidence>